<accession>A0A9W6ZC30</accession>
<evidence type="ECO:0000313" key="2">
    <source>
        <dbReference type="Proteomes" id="UP001165085"/>
    </source>
</evidence>
<dbReference type="Proteomes" id="UP001165085">
    <property type="component" value="Unassembled WGS sequence"/>
</dbReference>
<name>A0A9W6ZC30_9STRA</name>
<keyword evidence="2" id="KW-1185">Reference proteome</keyword>
<comment type="caution">
    <text evidence="1">The sequence shown here is derived from an EMBL/GenBank/DDBJ whole genome shotgun (WGS) entry which is preliminary data.</text>
</comment>
<protein>
    <submittedName>
        <fullName evidence="1">Uncharacterized protein</fullName>
    </submittedName>
</protein>
<gene>
    <name evidence="1" type="ORF">TrST_g11020</name>
</gene>
<proteinExistence type="predicted"/>
<evidence type="ECO:0000313" key="1">
    <source>
        <dbReference type="EMBL" id="GMH51702.1"/>
    </source>
</evidence>
<reference evidence="2" key="1">
    <citation type="journal article" date="2023" name="Commun. Biol.">
        <title>Genome analysis of Parmales, the sister group of diatoms, reveals the evolutionary specialization of diatoms from phago-mixotrophs to photoautotrophs.</title>
        <authorList>
            <person name="Ban H."/>
            <person name="Sato S."/>
            <person name="Yoshikawa S."/>
            <person name="Yamada K."/>
            <person name="Nakamura Y."/>
            <person name="Ichinomiya M."/>
            <person name="Sato N."/>
            <person name="Blanc-Mathieu R."/>
            <person name="Endo H."/>
            <person name="Kuwata A."/>
            <person name="Ogata H."/>
        </authorList>
    </citation>
    <scope>NUCLEOTIDE SEQUENCE [LARGE SCALE GENOMIC DNA]</scope>
    <source>
        <strain evidence="2">NIES 3701</strain>
    </source>
</reference>
<sequence>MDFHWIEMTAGKAALAIFVNAFAGKLYMTGLRVSFQMSDGIIKGIMSPNAFKANASKFEKDEDAKVASKAQLNNAEYSGLLCAALLFLHVAVQGEEQICGPNFVCDGTAVTLGNMNSQIETACGLIVLGSLVHLWGQILVGPFPFQTLGGLPRYIGMFMLVPALQVATMRNVKQFSPDYQSQFATVTVPE</sequence>
<dbReference type="AlphaFoldDB" id="A0A9W6ZC30"/>
<dbReference type="EMBL" id="BRXY01000005">
    <property type="protein sequence ID" value="GMH51702.1"/>
    <property type="molecule type" value="Genomic_DNA"/>
</dbReference>
<dbReference type="OrthoDB" id="10341553at2759"/>
<organism evidence="1 2">
    <name type="scientific">Triparma strigata</name>
    <dbReference type="NCBI Taxonomy" id="1606541"/>
    <lineage>
        <taxon>Eukaryota</taxon>
        <taxon>Sar</taxon>
        <taxon>Stramenopiles</taxon>
        <taxon>Ochrophyta</taxon>
        <taxon>Bolidophyceae</taxon>
        <taxon>Parmales</taxon>
        <taxon>Triparmaceae</taxon>
        <taxon>Triparma</taxon>
    </lineage>
</organism>